<dbReference type="Proteomes" id="UP001054252">
    <property type="component" value="Unassembled WGS sequence"/>
</dbReference>
<dbReference type="InterPro" id="IPR024867">
    <property type="entry name" value="NFRKB"/>
</dbReference>
<evidence type="ECO:0000256" key="3">
    <source>
        <dbReference type="SAM" id="MobiDB-lite"/>
    </source>
</evidence>
<dbReference type="AlphaFoldDB" id="A0AAV5HM14"/>
<protein>
    <recommendedName>
        <fullName evidence="4">DEUBAD domain-containing protein</fullName>
    </recommendedName>
</protein>
<accession>A0AAV5HM14</accession>
<evidence type="ECO:0000313" key="5">
    <source>
        <dbReference type="EMBL" id="GKU87810.1"/>
    </source>
</evidence>
<evidence type="ECO:0000259" key="4">
    <source>
        <dbReference type="PROSITE" id="PS51916"/>
    </source>
</evidence>
<evidence type="ECO:0000313" key="6">
    <source>
        <dbReference type="Proteomes" id="UP001054252"/>
    </source>
</evidence>
<dbReference type="GO" id="GO:0031011">
    <property type="term" value="C:Ino80 complex"/>
    <property type="evidence" value="ECO:0007669"/>
    <property type="project" value="InterPro"/>
</dbReference>
<comment type="caution">
    <text evidence="5">The sequence shown here is derived from an EMBL/GenBank/DDBJ whole genome shotgun (WGS) entry which is preliminary data.</text>
</comment>
<keyword evidence="6" id="KW-1185">Reference proteome</keyword>
<keyword evidence="2" id="KW-0539">Nucleus</keyword>
<dbReference type="PANTHER" id="PTHR13052:SF3">
    <property type="entry name" value="NUCLEAR FACTOR RELATED TO KAPPA-B-BINDING PROTEIN"/>
    <property type="match status" value="1"/>
</dbReference>
<reference evidence="5 6" key="1">
    <citation type="journal article" date="2021" name="Commun. Biol.">
        <title>The genome of Shorea leprosula (Dipterocarpaceae) highlights the ecological relevance of drought in aseasonal tropical rainforests.</title>
        <authorList>
            <person name="Ng K.K.S."/>
            <person name="Kobayashi M.J."/>
            <person name="Fawcett J.A."/>
            <person name="Hatakeyama M."/>
            <person name="Paape T."/>
            <person name="Ng C.H."/>
            <person name="Ang C.C."/>
            <person name="Tnah L.H."/>
            <person name="Lee C.T."/>
            <person name="Nishiyama T."/>
            <person name="Sese J."/>
            <person name="O'Brien M.J."/>
            <person name="Copetti D."/>
            <person name="Mohd Noor M.I."/>
            <person name="Ong R.C."/>
            <person name="Putra M."/>
            <person name="Sireger I.Z."/>
            <person name="Indrioko S."/>
            <person name="Kosugi Y."/>
            <person name="Izuno A."/>
            <person name="Isagi Y."/>
            <person name="Lee S.L."/>
            <person name="Shimizu K.K."/>
        </authorList>
    </citation>
    <scope>NUCLEOTIDE SEQUENCE [LARGE SCALE GENOMIC DNA]</scope>
    <source>
        <strain evidence="5">214</strain>
    </source>
</reference>
<dbReference type="InterPro" id="IPR044867">
    <property type="entry name" value="DEUBAD_dom"/>
</dbReference>
<dbReference type="PANTHER" id="PTHR13052">
    <property type="entry name" value="NFRKB-RELATED"/>
    <property type="match status" value="1"/>
</dbReference>
<feature type="domain" description="DEUBAD" evidence="4">
    <location>
        <begin position="63"/>
        <end position="176"/>
    </location>
</feature>
<name>A0AAV5HM14_9ROSI</name>
<organism evidence="5 6">
    <name type="scientific">Rubroshorea leprosula</name>
    <dbReference type="NCBI Taxonomy" id="152421"/>
    <lineage>
        <taxon>Eukaryota</taxon>
        <taxon>Viridiplantae</taxon>
        <taxon>Streptophyta</taxon>
        <taxon>Embryophyta</taxon>
        <taxon>Tracheophyta</taxon>
        <taxon>Spermatophyta</taxon>
        <taxon>Magnoliopsida</taxon>
        <taxon>eudicotyledons</taxon>
        <taxon>Gunneridae</taxon>
        <taxon>Pentapetalae</taxon>
        <taxon>rosids</taxon>
        <taxon>malvids</taxon>
        <taxon>Malvales</taxon>
        <taxon>Dipterocarpaceae</taxon>
        <taxon>Rubroshorea</taxon>
    </lineage>
</organism>
<evidence type="ECO:0000256" key="2">
    <source>
        <dbReference type="ARBA" id="ARBA00023242"/>
    </source>
</evidence>
<dbReference type="CDD" id="cd21865">
    <property type="entry name" value="DEUBAD_NFRKB"/>
    <property type="match status" value="1"/>
</dbReference>
<dbReference type="EMBL" id="BPVZ01000002">
    <property type="protein sequence ID" value="GKU87810.1"/>
    <property type="molecule type" value="Genomic_DNA"/>
</dbReference>
<feature type="region of interest" description="Disordered" evidence="3">
    <location>
        <begin position="533"/>
        <end position="569"/>
    </location>
</feature>
<comment type="subcellular location">
    <subcellularLocation>
        <location evidence="1">Nucleus</location>
    </subcellularLocation>
</comment>
<sequence>MGIQKIPHWNSEVGHFLCRFSYGKGMEDNPVSGADSGDDLDDCQSTEISCELGMVEGQICSIPYELYDLPDLREILSLDTWNSCLTEEDRYHLSAYLPDLDQQTFWLTMSELLGGKNMYFGNPVDMFFRRLKAGYYPPKVASLRESLLFLQRRKHFHSLRSYHDRMVQLFIDMRRAWDQCDKCAPVEVRLDMWKARRKLKDVNLLDLNTVPKDGNVSNDEDELLCHFSKRMKGLDSVRSNTLFPSPSANGMNFISPNCSTKGVLKVKTAGSRLVCNNKKKRVLGDVVEQSRPKGLLKVVPKLSSSYQPLQSAPLISTQGLQDCKFSSLTSSTYLWKTGGLSESPFLWQNFDGSKARATSEQSQCNLGQRDDTLVGSRFFHSVDKNINREVKITDLGKCKLFGHDVGIGPNEESESLIDMIGARRLNIGDKNLWQKFDMRGKGFSERSVGSYPFSTQFHDVQRQTRAMQSEDTSIHSRTPPGLSRISDMGVGMREISLSSPIQLKSSSDIHNEKSEGFKDERVLPLTYKRRKSQVKLNSSGIGNKQMRGSDLRSANPEDSNQHLGESVNDLKVNFMDWEDTSSKKEL</sequence>
<dbReference type="PROSITE" id="PS51916">
    <property type="entry name" value="DEUBAD"/>
    <property type="match status" value="1"/>
</dbReference>
<gene>
    <name evidence="5" type="ORF">SLEP1_g2150</name>
</gene>
<proteinExistence type="predicted"/>
<evidence type="ECO:0000256" key="1">
    <source>
        <dbReference type="ARBA" id="ARBA00004123"/>
    </source>
</evidence>